<feature type="compositionally biased region" description="Polar residues" evidence="8">
    <location>
        <begin position="106"/>
        <end position="117"/>
    </location>
</feature>
<feature type="compositionally biased region" description="Low complexity" evidence="8">
    <location>
        <begin position="118"/>
        <end position="138"/>
    </location>
</feature>
<feature type="compositionally biased region" description="Acidic residues" evidence="8">
    <location>
        <begin position="757"/>
        <end position="772"/>
    </location>
</feature>
<evidence type="ECO:0000256" key="8">
    <source>
        <dbReference type="SAM" id="MobiDB-lite"/>
    </source>
</evidence>
<dbReference type="SMART" id="SM00249">
    <property type="entry name" value="PHD"/>
    <property type="match status" value="2"/>
</dbReference>
<dbReference type="PANTHER" id="PTHR13793:SF107">
    <property type="entry name" value="BROMODOMAIN-CONTAINING PROTEIN HOMOLOG"/>
    <property type="match status" value="1"/>
</dbReference>
<comment type="subcellular location">
    <subcellularLocation>
        <location evidence="1">Nucleus</location>
    </subcellularLocation>
</comment>
<name>A0A9W6YZM3_AMBMO</name>
<dbReference type="SUPFAM" id="SSF57903">
    <property type="entry name" value="FYVE/PHD zinc finger"/>
    <property type="match status" value="1"/>
</dbReference>
<evidence type="ECO:0000256" key="6">
    <source>
        <dbReference type="ARBA" id="ARBA00023242"/>
    </source>
</evidence>
<dbReference type="PROSITE" id="PS50016">
    <property type="entry name" value="ZF_PHD_2"/>
    <property type="match status" value="1"/>
</dbReference>
<feature type="region of interest" description="Disordered" evidence="8">
    <location>
        <begin position="71"/>
        <end position="139"/>
    </location>
</feature>
<dbReference type="FunFam" id="3.30.40.10:FF:000007">
    <property type="entry name" value="Bromodomain containing 1, isoform CRA_b"/>
    <property type="match status" value="1"/>
</dbReference>
<keyword evidence="5" id="KW-0862">Zinc</keyword>
<dbReference type="InterPro" id="IPR001965">
    <property type="entry name" value="Znf_PHD"/>
</dbReference>
<evidence type="ECO:0000313" key="11">
    <source>
        <dbReference type="EMBL" id="GMG39355.1"/>
    </source>
</evidence>
<dbReference type="GO" id="GO:0005634">
    <property type="term" value="C:nucleus"/>
    <property type="evidence" value="ECO:0007669"/>
    <property type="project" value="UniProtKB-SubCell"/>
</dbReference>
<reference evidence="11" key="1">
    <citation type="submission" date="2023-04" db="EMBL/GenBank/DDBJ databases">
        <title>Ambrosiozyma monospora NBRC 1965.</title>
        <authorList>
            <person name="Ichikawa N."/>
            <person name="Sato H."/>
            <person name="Tonouchi N."/>
        </authorList>
    </citation>
    <scope>NUCLEOTIDE SEQUENCE</scope>
    <source>
        <strain evidence="11">NBRC 1965</strain>
    </source>
</reference>
<evidence type="ECO:0000259" key="9">
    <source>
        <dbReference type="PROSITE" id="PS50016"/>
    </source>
</evidence>
<evidence type="ECO:0000256" key="7">
    <source>
        <dbReference type="PROSITE-ProRule" id="PRU00146"/>
    </source>
</evidence>
<proteinExistence type="predicted"/>
<evidence type="ECO:0000256" key="1">
    <source>
        <dbReference type="ARBA" id="ARBA00004123"/>
    </source>
</evidence>
<feature type="compositionally biased region" description="Basic and acidic residues" evidence="8">
    <location>
        <begin position="773"/>
        <end position="811"/>
    </location>
</feature>
<feature type="compositionally biased region" description="Basic and acidic residues" evidence="8">
    <location>
        <begin position="744"/>
        <end position="753"/>
    </location>
</feature>
<dbReference type="GO" id="GO:0008270">
    <property type="term" value="F:zinc ion binding"/>
    <property type="evidence" value="ECO:0007669"/>
    <property type="project" value="UniProtKB-KW"/>
</dbReference>
<dbReference type="OrthoDB" id="20839at2759"/>
<dbReference type="Proteomes" id="UP001165063">
    <property type="component" value="Unassembled WGS sequence"/>
</dbReference>
<gene>
    <name evidence="11" type="ORF">Amon01_000527100</name>
</gene>
<dbReference type="InterPro" id="IPR034732">
    <property type="entry name" value="EPHD"/>
</dbReference>
<feature type="compositionally biased region" description="Acidic residues" evidence="8">
    <location>
        <begin position="968"/>
        <end position="984"/>
    </location>
</feature>
<keyword evidence="2" id="KW-0479">Metal-binding</keyword>
<feature type="region of interest" description="Disordered" evidence="8">
    <location>
        <begin position="744"/>
        <end position="999"/>
    </location>
</feature>
<evidence type="ECO:0000256" key="3">
    <source>
        <dbReference type="ARBA" id="ARBA00022737"/>
    </source>
</evidence>
<dbReference type="InterPro" id="IPR011011">
    <property type="entry name" value="Znf_FYVE_PHD"/>
</dbReference>
<dbReference type="InterPro" id="IPR019542">
    <property type="entry name" value="Enhancer_polycomb-like_N"/>
</dbReference>
<sequence length="1073" mass="120837">MQVTAFTTIDHWNVIPDDPILPNVPYIRQDESRNGLATNTLAVNSKFQVLYDMDEQDYLFLQWLNSEDSVVPPPGTTTSTSNATANAGSSGSSNAANSSLVGIANGSANTTSEDANGSVSTPTPISTTSPAPTTVSQSLARKHPLSMELFEIIMTHLESQSYITSQLLPPPVKNQGQTNSLHRHHAELYSSDDGTGVHSLSSNDSPTDEVDQCCAVCNKKDCDSSTNAIIFCDGCNIAVHQECYGVQFIPEGPWLCRRCLISRNQTQKCLFCPSTTGAFKQLDNGYWAHVICCLFINELYFANPTYMEPIEGLLNIPKSRWKLNCYICKQKVGACIQCHRSSCVTAYHVTCARRAGLYLDFKDGIAGALSDKSTLISYCDKHCPKTWAHDHDINLGIEKTRLYYGLSESERTCPPFSSNRNKVVVSKETKAMLKSTRNEMFKWKYSESAYNAPLLYVHRLSDFLRVNKIKIDYEFHTLCDIAKYWTMKRDLAKKPLIKRADALNYGLLTQDELKQRMQFTDVIKQDVSKIGVLTNLIEAKTKLNTEITSCVIDQVEQLYFPQRSIFTFLSQQLFKGDAKLINATEPTSDENGKRITVDGHEILNLHTIYNKIENMEYEKIGELIDDVERLLHFMLDDPDTWRHTRAYRFFRGPWRNARSKIYERCLKMEKLLEDGEFEKFVDAEIELDGLNVALKEDLVSDEVAYSADAKVEEAAEKNNEEKKHVVSNRIKTDQAVDTEMLHVEKKDEEKAVHTENQVEDDASSEMQIDESTEEYRHVVPADNNKESDITHEKHVDSHESDEPVKAPETEHCTPSIIDASKEQTKTRSDLPQNVGRAETSVSTQEDHNPEPSTISPLQQNGPAAQQPSSDVIKPASETPKTKSPRKRRRWMDQFVSQFFAQQKDDDIVVEEEQDHVESSPRKKQKVASEVEQVKKSQHDGDDSAPIESEEVPRIQATSTDDTSFNETVFEDAVEPDPADDDDDSPSFKKTSVGKSIKNPQAPVLAEVVPKGVEKEDAAKSELSKMVIEETHAEVKPTSPHKKGCKVNRPLLSFVDKEDIKKQVKSDFEKHVVC</sequence>
<dbReference type="InterPro" id="IPR050701">
    <property type="entry name" value="Histone_Mod_Regulator"/>
</dbReference>
<evidence type="ECO:0000256" key="2">
    <source>
        <dbReference type="ARBA" id="ARBA00022723"/>
    </source>
</evidence>
<feature type="compositionally biased region" description="Low complexity" evidence="8">
    <location>
        <begin position="76"/>
        <end position="99"/>
    </location>
</feature>
<comment type="caution">
    <text evidence="11">The sequence shown here is derived from an EMBL/GenBank/DDBJ whole genome shotgun (WGS) entry which is preliminary data.</text>
</comment>
<dbReference type="Gene3D" id="3.30.40.10">
    <property type="entry name" value="Zinc/RING finger domain, C3HC4 (zinc finger)"/>
    <property type="match status" value="2"/>
</dbReference>
<dbReference type="PANTHER" id="PTHR13793">
    <property type="entry name" value="PHD FINGER PROTEINS"/>
    <property type="match status" value="1"/>
</dbReference>
<feature type="compositionally biased region" description="Polar residues" evidence="8">
    <location>
        <begin position="955"/>
        <end position="966"/>
    </location>
</feature>
<dbReference type="InterPro" id="IPR019786">
    <property type="entry name" value="Zinc_finger_PHD-type_CS"/>
</dbReference>
<keyword evidence="6" id="KW-0539">Nucleus</keyword>
<dbReference type="EMBL" id="BSXU01002854">
    <property type="protein sequence ID" value="GMG39355.1"/>
    <property type="molecule type" value="Genomic_DNA"/>
</dbReference>
<evidence type="ECO:0000313" key="12">
    <source>
        <dbReference type="Proteomes" id="UP001165063"/>
    </source>
</evidence>
<evidence type="ECO:0000256" key="5">
    <source>
        <dbReference type="ARBA" id="ARBA00022833"/>
    </source>
</evidence>
<feature type="compositionally biased region" description="Basic and acidic residues" evidence="8">
    <location>
        <begin position="819"/>
        <end position="828"/>
    </location>
</feature>
<dbReference type="AlphaFoldDB" id="A0A9W6YZM3"/>
<organism evidence="11 12">
    <name type="scientific">Ambrosiozyma monospora</name>
    <name type="common">Yeast</name>
    <name type="synonym">Endomycopsis monosporus</name>
    <dbReference type="NCBI Taxonomy" id="43982"/>
    <lineage>
        <taxon>Eukaryota</taxon>
        <taxon>Fungi</taxon>
        <taxon>Dikarya</taxon>
        <taxon>Ascomycota</taxon>
        <taxon>Saccharomycotina</taxon>
        <taxon>Pichiomycetes</taxon>
        <taxon>Pichiales</taxon>
        <taxon>Pichiaceae</taxon>
        <taxon>Ambrosiozyma</taxon>
    </lineage>
</organism>
<feature type="domain" description="PHD-type" evidence="9">
    <location>
        <begin position="211"/>
        <end position="262"/>
    </location>
</feature>
<feature type="domain" description="PHD-type" evidence="10">
    <location>
        <begin position="266"/>
        <end position="383"/>
    </location>
</feature>
<dbReference type="PROSITE" id="PS51805">
    <property type="entry name" value="EPHD"/>
    <property type="match status" value="1"/>
</dbReference>
<keyword evidence="12" id="KW-1185">Reference proteome</keyword>
<feature type="compositionally biased region" description="Polar residues" evidence="8">
    <location>
        <begin position="850"/>
        <end position="869"/>
    </location>
</feature>
<dbReference type="GO" id="GO:0006357">
    <property type="term" value="P:regulation of transcription by RNA polymerase II"/>
    <property type="evidence" value="ECO:0007669"/>
    <property type="project" value="TreeGrafter"/>
</dbReference>
<dbReference type="PROSITE" id="PS01359">
    <property type="entry name" value="ZF_PHD_1"/>
    <property type="match status" value="1"/>
</dbReference>
<dbReference type="CDD" id="cd15492">
    <property type="entry name" value="PHD_BRPF_JADE_like"/>
    <property type="match status" value="1"/>
</dbReference>
<dbReference type="InterPro" id="IPR013083">
    <property type="entry name" value="Znf_RING/FYVE/PHD"/>
</dbReference>
<accession>A0A9W6YZM3</accession>
<evidence type="ECO:0000259" key="10">
    <source>
        <dbReference type="PROSITE" id="PS51805"/>
    </source>
</evidence>
<dbReference type="InterPro" id="IPR019787">
    <property type="entry name" value="Znf_PHD-finger"/>
</dbReference>
<feature type="compositionally biased region" description="Basic and acidic residues" evidence="8">
    <location>
        <begin position="915"/>
        <end position="941"/>
    </location>
</feature>
<protein>
    <submittedName>
        <fullName evidence="11">Unnamed protein product</fullName>
    </submittedName>
</protein>
<dbReference type="Pfam" id="PF13831">
    <property type="entry name" value="PHD_2"/>
    <property type="match status" value="1"/>
</dbReference>
<dbReference type="Pfam" id="PF10513">
    <property type="entry name" value="EPL1"/>
    <property type="match status" value="1"/>
</dbReference>
<dbReference type="Pfam" id="PF13832">
    <property type="entry name" value="zf-HC5HC2H_2"/>
    <property type="match status" value="1"/>
</dbReference>
<evidence type="ECO:0000256" key="4">
    <source>
        <dbReference type="ARBA" id="ARBA00022771"/>
    </source>
</evidence>
<keyword evidence="3" id="KW-0677">Repeat</keyword>
<keyword evidence="4 7" id="KW-0863">Zinc-finger</keyword>